<dbReference type="InterPro" id="IPR014059">
    <property type="entry name" value="TraI/TrwC_relax"/>
</dbReference>
<dbReference type="Pfam" id="PF08751">
    <property type="entry name" value="TrwC"/>
    <property type="match status" value="1"/>
</dbReference>
<proteinExistence type="predicted"/>
<dbReference type="HOGENOM" id="CLU_622128_0_0_7"/>
<evidence type="ECO:0000259" key="1">
    <source>
        <dbReference type="Pfam" id="PF08751"/>
    </source>
</evidence>
<feature type="domain" description="TrwC relaxase" evidence="1">
    <location>
        <begin position="10"/>
        <end position="307"/>
    </location>
</feature>
<dbReference type="NCBIfam" id="TIGR02686">
    <property type="entry name" value="relax_trwC"/>
    <property type="match status" value="1"/>
</dbReference>
<evidence type="ECO:0000313" key="2">
    <source>
        <dbReference type="EMBL" id="ETW97240.1"/>
    </source>
</evidence>
<dbReference type="Proteomes" id="UP000019141">
    <property type="component" value="Unassembled WGS sequence"/>
</dbReference>
<evidence type="ECO:0000313" key="3">
    <source>
        <dbReference type="Proteomes" id="UP000019141"/>
    </source>
</evidence>
<dbReference type="InterPro" id="IPR014862">
    <property type="entry name" value="TrwC"/>
</dbReference>
<gene>
    <name evidence="2" type="ORF">ETSY1_23430</name>
</gene>
<keyword evidence="3" id="KW-1185">Reference proteome</keyword>
<dbReference type="SUPFAM" id="SSF55464">
    <property type="entry name" value="Origin of replication-binding domain, RBD-like"/>
    <property type="match status" value="1"/>
</dbReference>
<comment type="caution">
    <text evidence="2">The sequence shown here is derived from an EMBL/GenBank/DDBJ whole genome shotgun (WGS) entry which is preliminary data.</text>
</comment>
<organism evidence="2 3">
    <name type="scientific">Entotheonella factor</name>
    <dbReference type="NCBI Taxonomy" id="1429438"/>
    <lineage>
        <taxon>Bacteria</taxon>
        <taxon>Pseudomonadati</taxon>
        <taxon>Nitrospinota/Tectimicrobiota group</taxon>
        <taxon>Candidatus Tectimicrobiota</taxon>
        <taxon>Candidatus Entotheonellia</taxon>
        <taxon>Candidatus Entotheonellales</taxon>
        <taxon>Candidatus Entotheonellaceae</taxon>
        <taxon>Candidatus Entotheonella</taxon>
    </lineage>
</organism>
<dbReference type="NCBIfam" id="NF041492">
    <property type="entry name" value="MobF"/>
    <property type="match status" value="1"/>
</dbReference>
<dbReference type="EMBL" id="AZHW01000688">
    <property type="protein sequence ID" value="ETW97240.1"/>
    <property type="molecule type" value="Genomic_DNA"/>
</dbReference>
<sequence>MLRITISTDAQAAAQYYTQGLTRANYYAHDHAITGQWFGRGAARLGLSGAVEKKHFRALIDNRHPFTGEQLTPRQSRKSGSKKKRRVAYDCTFNAPKSLTLLYEYTRDERLLEAFKSSVRSTMEQMELDARTQSGAGETKKTPFTGNLIWAEFIDFEARPVRREPTPAEAGDDEEITDPHLHAHCVVSGQTWVEDEDRWKALWFSRIKASGAFYEAAFHARLSKAVRELGYDTMPVQGGRWWEIAGISRRLREKFSLCTREIDEYANEVGVIGDKNRDGLGALTRSKKSASGVTLEDLRAKWRARLTAEDIAELEAAGRSGGQDRISSGDAIRFALDKALERSSAAERNDFLIDALRFGMGYVTLEDLEDTLILMEAEGQVIAAERNERTWITTPDVAEEEKALCEAVRDGTGTCEPFKTGHEFKPIIGENGQSFTLSEV</sequence>
<dbReference type="AlphaFoldDB" id="W4LHP3"/>
<accession>W4LHP3</accession>
<name>W4LHP3_ENTF1</name>
<reference evidence="2 3" key="1">
    <citation type="journal article" date="2014" name="Nature">
        <title>An environmental bacterial taxon with a large and distinct metabolic repertoire.</title>
        <authorList>
            <person name="Wilson M.C."/>
            <person name="Mori T."/>
            <person name="Ruckert C."/>
            <person name="Uria A.R."/>
            <person name="Helf M.J."/>
            <person name="Takada K."/>
            <person name="Gernert C."/>
            <person name="Steffens U.A."/>
            <person name="Heycke N."/>
            <person name="Schmitt S."/>
            <person name="Rinke C."/>
            <person name="Helfrich E.J."/>
            <person name="Brachmann A.O."/>
            <person name="Gurgui C."/>
            <person name="Wakimoto T."/>
            <person name="Kracht M."/>
            <person name="Crusemann M."/>
            <person name="Hentschel U."/>
            <person name="Abe I."/>
            <person name="Matsunaga S."/>
            <person name="Kalinowski J."/>
            <person name="Takeyama H."/>
            <person name="Piel J."/>
        </authorList>
    </citation>
    <scope>NUCLEOTIDE SEQUENCE [LARGE SCALE GENOMIC DNA]</scope>
    <source>
        <strain evidence="3">TSY1</strain>
    </source>
</reference>
<protein>
    <recommendedName>
        <fullName evidence="1">TrwC relaxase domain-containing protein</fullName>
    </recommendedName>
</protein>